<dbReference type="RefSeq" id="WP_107782612.1">
    <property type="nucleotide sequence ID" value="NZ_QBKG01000013.1"/>
</dbReference>
<dbReference type="Pfam" id="PF14897">
    <property type="entry name" value="EpsG"/>
    <property type="match status" value="1"/>
</dbReference>
<reference evidence="2 3" key="1">
    <citation type="submission" date="2018-04" db="EMBL/GenBank/DDBJ databases">
        <title>Genomic Encyclopedia of Archaeal and Bacterial Type Strains, Phase II (KMG-II): from individual species to whole genera.</title>
        <authorList>
            <person name="Goeker M."/>
        </authorList>
    </citation>
    <scope>NUCLEOTIDE SEQUENCE [LARGE SCALE GENOMIC DNA]</scope>
    <source>
        <strain evidence="2 3">DSM 22902</strain>
    </source>
</reference>
<dbReference type="InterPro" id="IPR049458">
    <property type="entry name" value="EpsG-like"/>
</dbReference>
<sequence>MSKLITENIWALVVLLIALPVLFLPFSPIVSFIFAFSMLVLFSSYNQQVLRVIFSLIGFFSLTVIYASRAYKEELAMDLSIYYDTYNLIYRGYFFEALLLFGKGVEGGLIVLYRLYIAIFDKLTPFDLAFFNMNLCGIGCISWLEIYGLKYVEKKYRGICMAFFLLFFSVQMSGFLQRQALATIILLFAISQKKSRNFYLLTLLATFFHITSLVLCVLFRYVLRKDFHTNSFLKVFIIVLLFRVSFPYIVQQLIGLGSIIPGMEKLYQFSEISFSIASARYAILVILLLIINVFFYKKINSYWKKFIIVSCVFYLIFLGIPLFSERIFFILLYLYGYFLFVSMKELSIKVAVFFSFVYLSLFVVEKLNGLQTLYDPFWQRYPVSSIVPFYYFNPKLL</sequence>
<keyword evidence="1" id="KW-0472">Membrane</keyword>
<dbReference type="GO" id="GO:0016740">
    <property type="term" value="F:transferase activity"/>
    <property type="evidence" value="ECO:0007669"/>
    <property type="project" value="UniProtKB-KW"/>
</dbReference>
<feature type="transmembrane region" description="Helical" evidence="1">
    <location>
        <begin position="48"/>
        <end position="67"/>
    </location>
</feature>
<keyword evidence="2" id="KW-0808">Transferase</keyword>
<evidence type="ECO:0000256" key="1">
    <source>
        <dbReference type="SAM" id="Phobius"/>
    </source>
</evidence>
<comment type="caution">
    <text evidence="2">The sequence shown here is derived from an EMBL/GenBank/DDBJ whole genome shotgun (WGS) entry which is preliminary data.</text>
</comment>
<dbReference type="GeneID" id="84581282"/>
<feature type="transmembrane region" description="Helical" evidence="1">
    <location>
        <begin position="346"/>
        <end position="364"/>
    </location>
</feature>
<name>A0A2T5XSW5_9FLAO</name>
<evidence type="ECO:0000313" key="2">
    <source>
        <dbReference type="EMBL" id="PTX03726.1"/>
    </source>
</evidence>
<feature type="transmembrane region" description="Helical" evidence="1">
    <location>
        <begin position="235"/>
        <end position="260"/>
    </location>
</feature>
<dbReference type="Proteomes" id="UP000243985">
    <property type="component" value="Unassembled WGS sequence"/>
</dbReference>
<feature type="transmembrane region" description="Helical" evidence="1">
    <location>
        <begin position="272"/>
        <end position="295"/>
    </location>
</feature>
<feature type="transmembrane region" description="Helical" evidence="1">
    <location>
        <begin position="159"/>
        <end position="178"/>
    </location>
</feature>
<feature type="transmembrane region" description="Helical" evidence="1">
    <location>
        <begin position="307"/>
        <end position="334"/>
    </location>
</feature>
<keyword evidence="1" id="KW-1133">Transmembrane helix</keyword>
<feature type="transmembrane region" description="Helical" evidence="1">
    <location>
        <begin position="198"/>
        <end position="223"/>
    </location>
</feature>
<feature type="transmembrane region" description="Helical" evidence="1">
    <location>
        <begin position="88"/>
        <end position="116"/>
    </location>
</feature>
<gene>
    <name evidence="2" type="ORF">C8P65_11354</name>
</gene>
<evidence type="ECO:0000313" key="3">
    <source>
        <dbReference type="Proteomes" id="UP000243985"/>
    </source>
</evidence>
<dbReference type="EMBL" id="QBKG01000013">
    <property type="protein sequence ID" value="PTX03726.1"/>
    <property type="molecule type" value="Genomic_DNA"/>
</dbReference>
<dbReference type="AlphaFoldDB" id="A0A2T5XSW5"/>
<protein>
    <submittedName>
        <fullName evidence="2">EpsG-like putative glucosyltransferase</fullName>
    </submittedName>
</protein>
<feature type="transmembrane region" description="Helical" evidence="1">
    <location>
        <begin position="12"/>
        <end position="42"/>
    </location>
</feature>
<keyword evidence="1" id="KW-0812">Transmembrane</keyword>
<feature type="transmembrane region" description="Helical" evidence="1">
    <location>
        <begin position="128"/>
        <end position="147"/>
    </location>
</feature>
<proteinExistence type="predicted"/>
<accession>A0A2T5XSW5</accession>
<organism evidence="2 3">
    <name type="scientific">Capnocytophaga leadbetteri</name>
    <dbReference type="NCBI Taxonomy" id="327575"/>
    <lineage>
        <taxon>Bacteria</taxon>
        <taxon>Pseudomonadati</taxon>
        <taxon>Bacteroidota</taxon>
        <taxon>Flavobacteriia</taxon>
        <taxon>Flavobacteriales</taxon>
        <taxon>Flavobacteriaceae</taxon>
        <taxon>Capnocytophaga</taxon>
    </lineage>
</organism>